<accession>M3A963</accession>
<protein>
    <submittedName>
        <fullName evidence="5">Allophanate hydrolase subunit 2</fullName>
    </submittedName>
</protein>
<dbReference type="Proteomes" id="UP000011744">
    <property type="component" value="Unassembled WGS sequence"/>
</dbReference>
<dbReference type="Gene3D" id="2.40.100.10">
    <property type="entry name" value="Cyclophilin-like"/>
    <property type="match status" value="1"/>
</dbReference>
<reference evidence="5 6" key="1">
    <citation type="journal article" date="2014" name="Genome Announc.">
        <title>Draft Genome Sequence of Magnetospirillum sp. Strain SO-1, a Freshwater Magnetotactic Bacterium Isolated from the Ol'khovka River, Russia.</title>
        <authorList>
            <person name="Grouzdev D.S."/>
            <person name="Dziuba M.V."/>
            <person name="Sukhacheva M.S."/>
            <person name="Mardanov A.V."/>
            <person name="Beletskiy A.V."/>
            <person name="Kuznetsov B.B."/>
            <person name="Skryabin K.G."/>
        </authorList>
    </citation>
    <scope>NUCLEOTIDE SEQUENCE [LARGE SCALE GENOMIC DNA]</scope>
    <source>
        <strain evidence="5 6">SO-1</strain>
    </source>
</reference>
<dbReference type="GO" id="GO:0016787">
    <property type="term" value="F:hydrolase activity"/>
    <property type="evidence" value="ECO:0007669"/>
    <property type="project" value="UniProtKB-KW"/>
</dbReference>
<dbReference type="RefSeq" id="WP_008619163.1">
    <property type="nucleotide sequence ID" value="NZ_AONQ01000044.1"/>
</dbReference>
<dbReference type="SUPFAM" id="SSF50891">
    <property type="entry name" value="Cyclophilin-like"/>
    <property type="match status" value="1"/>
</dbReference>
<evidence type="ECO:0000256" key="1">
    <source>
        <dbReference type="ARBA" id="ARBA00022741"/>
    </source>
</evidence>
<dbReference type="GO" id="GO:0005524">
    <property type="term" value="F:ATP binding"/>
    <property type="evidence" value="ECO:0007669"/>
    <property type="project" value="UniProtKB-KW"/>
</dbReference>
<dbReference type="EMBL" id="AONQ01000044">
    <property type="protein sequence ID" value="EME69034.1"/>
    <property type="molecule type" value="Genomic_DNA"/>
</dbReference>
<evidence type="ECO:0000313" key="5">
    <source>
        <dbReference type="EMBL" id="EME69034.1"/>
    </source>
</evidence>
<keyword evidence="2 5" id="KW-0378">Hydrolase</keyword>
<dbReference type="PANTHER" id="PTHR43309">
    <property type="entry name" value="5-OXOPROLINASE SUBUNIT C"/>
    <property type="match status" value="1"/>
</dbReference>
<keyword evidence="6" id="KW-1185">Reference proteome</keyword>
<sequence length="347" mass="35746">MSQGLEIIHPGLYTSLQDLGRFGFQDLGVPTAGALDFVGLRLANALVGNRPGEACLEISYMGPVIRVAADTVRIAVAGDVRLAIADSGGAPRAAASNRSHRLKRGDTLTVGAVAGASTAYLAVEGGFALEPVMGSLSCYARAGLGPLGGKPPVAGTVLPLRLVRCRDSDDLALRAPMAYGDGPIRVVPGPQKEAFTDAAFATLLESEYRVTSQADRMGLRLDGPPLRHRASADIPSDGLVSGCIQVPGDSAPIILLADHQTVGGYAKIATVISADLPRLGRAVPGTALRFAAVPVAEGEAARRGLERAIERTIAEMTAIPPTGIDLQALYGAELISGMVDAVSGLGR</sequence>
<organism evidence="5 6">
    <name type="scientific">Paramagnetospirillum caucaseum</name>
    <dbReference type="NCBI Taxonomy" id="1244869"/>
    <lineage>
        <taxon>Bacteria</taxon>
        <taxon>Pseudomonadati</taxon>
        <taxon>Pseudomonadota</taxon>
        <taxon>Alphaproteobacteria</taxon>
        <taxon>Rhodospirillales</taxon>
        <taxon>Magnetospirillaceae</taxon>
        <taxon>Paramagnetospirillum</taxon>
    </lineage>
</organism>
<gene>
    <name evidence="5" type="ORF">H261_15275</name>
</gene>
<dbReference type="SMART" id="SM00797">
    <property type="entry name" value="AHS2"/>
    <property type="match status" value="1"/>
</dbReference>
<dbReference type="Pfam" id="PF02626">
    <property type="entry name" value="CT_A_B"/>
    <property type="match status" value="1"/>
</dbReference>
<dbReference type="InterPro" id="IPR003778">
    <property type="entry name" value="CT_A_B"/>
</dbReference>
<dbReference type="OrthoDB" id="9768696at2"/>
<dbReference type="PATRIC" id="fig|1244869.3.peg.3069"/>
<feature type="domain" description="Carboxyltransferase" evidence="4">
    <location>
        <begin position="26"/>
        <end position="308"/>
    </location>
</feature>
<dbReference type="InterPro" id="IPR029000">
    <property type="entry name" value="Cyclophilin-like_dom_sf"/>
</dbReference>
<dbReference type="InterPro" id="IPR052708">
    <property type="entry name" value="PxpC"/>
</dbReference>
<name>M3A963_9PROT</name>
<dbReference type="PANTHER" id="PTHR43309:SF5">
    <property type="entry name" value="5-OXOPROLINASE SUBUNIT C"/>
    <property type="match status" value="1"/>
</dbReference>
<keyword evidence="3" id="KW-0067">ATP-binding</keyword>
<evidence type="ECO:0000256" key="2">
    <source>
        <dbReference type="ARBA" id="ARBA00022801"/>
    </source>
</evidence>
<evidence type="ECO:0000313" key="6">
    <source>
        <dbReference type="Proteomes" id="UP000011744"/>
    </source>
</evidence>
<proteinExistence type="predicted"/>
<dbReference type="NCBIfam" id="TIGR00724">
    <property type="entry name" value="urea_amlyse_rel"/>
    <property type="match status" value="1"/>
</dbReference>
<dbReference type="STRING" id="1244869.H261_15275"/>
<evidence type="ECO:0000256" key="3">
    <source>
        <dbReference type="ARBA" id="ARBA00022840"/>
    </source>
</evidence>
<comment type="caution">
    <text evidence="5">The sequence shown here is derived from an EMBL/GenBank/DDBJ whole genome shotgun (WGS) entry which is preliminary data.</text>
</comment>
<dbReference type="AlphaFoldDB" id="M3A963"/>
<evidence type="ECO:0000259" key="4">
    <source>
        <dbReference type="SMART" id="SM00797"/>
    </source>
</evidence>
<dbReference type="eggNOG" id="COG1984">
    <property type="taxonomic scope" value="Bacteria"/>
</dbReference>
<keyword evidence="1" id="KW-0547">Nucleotide-binding</keyword>